<dbReference type="GO" id="GO:0016787">
    <property type="term" value="F:hydrolase activity"/>
    <property type="evidence" value="ECO:0007669"/>
    <property type="project" value="UniProtKB-KW"/>
</dbReference>
<dbReference type="PANTHER" id="PTHR43248:SF29">
    <property type="entry name" value="TRIPEPTIDYL AMINOPEPTIDASE"/>
    <property type="match status" value="1"/>
</dbReference>
<evidence type="ECO:0000313" key="6">
    <source>
        <dbReference type="EMBL" id="MFC3962239.1"/>
    </source>
</evidence>
<feature type="chain" id="PRO_5045219758" evidence="4">
    <location>
        <begin position="22"/>
        <end position="508"/>
    </location>
</feature>
<dbReference type="EMBL" id="JBHSAX010000009">
    <property type="protein sequence ID" value="MFC3962239.1"/>
    <property type="molecule type" value="Genomic_DNA"/>
</dbReference>
<comment type="similarity">
    <text evidence="1">Belongs to the peptidase S33 family.</text>
</comment>
<protein>
    <submittedName>
        <fullName evidence="6">Alpha/beta hydrolase</fullName>
    </submittedName>
</protein>
<sequence>MRKFALLAAAIPLLLGLAACGADTAPPNLDRFYDQRLSFGPCAGYATTAADEQAFAGDPALQCARLEVPLDHTDPDGRTLSIAVLKAPARGERIGSLLLNPGGPGGPGMSMAAVGAQTLAQSPVTERFDLIGFDPRGVGASTPAVDCFTDAEIDAGEAVTSVLIGPKTLTADDTRRLVERCAAGSGGEDVLAHLGTRDAVRDMDILRAALGDEKLNFLGQSYGTRLGAVYAETFPERVRALVLDSAIDPLKGTDERRLTQYAGFQRSFDVMAAACAATPDCPLGPDPAQATAAFQALTRPLIERPIILADGRPMEYDGAVGSVIAGLYDARAWPVIWKGLTELRAGEGTTLAALGDAFGGRGADGRYGNFTEALFAINCLDEERHTPEQEVELKGRIHQVAPFLDTGLGPDGARDPCEAWPAEPTLGYPYATGIEGLPPTLTISITGDPTTPYDGGVSLADTLGGTLLTVEAEQHTVALGGASPCVNDAVAGYLIDLKTPEPGARCAL</sequence>
<gene>
    <name evidence="6" type="ORF">ACFO0B_09610</name>
</gene>
<comment type="caution">
    <text evidence="6">The sequence shown here is derived from an EMBL/GenBank/DDBJ whole genome shotgun (WGS) entry which is preliminary data.</text>
</comment>
<dbReference type="PANTHER" id="PTHR43248">
    <property type="entry name" value="2-SUCCINYL-6-HYDROXY-2,4-CYCLOHEXADIENE-1-CARBOXYLATE SYNTHASE"/>
    <property type="match status" value="1"/>
</dbReference>
<feature type="domain" description="AB hydrolase-1" evidence="5">
    <location>
        <begin position="97"/>
        <end position="475"/>
    </location>
</feature>
<accession>A0ABV8DRG3</accession>
<keyword evidence="3 6" id="KW-0378">Hydrolase</keyword>
<dbReference type="Proteomes" id="UP001595696">
    <property type="component" value="Unassembled WGS sequence"/>
</dbReference>
<name>A0ABV8DRG3_9NOCA</name>
<proteinExistence type="inferred from homology"/>
<dbReference type="SUPFAM" id="SSF53474">
    <property type="entry name" value="alpha/beta-Hydrolases"/>
    <property type="match status" value="1"/>
</dbReference>
<dbReference type="Pfam" id="PF00561">
    <property type="entry name" value="Abhydrolase_1"/>
    <property type="match status" value="1"/>
</dbReference>
<dbReference type="PROSITE" id="PS51257">
    <property type="entry name" value="PROKAR_LIPOPROTEIN"/>
    <property type="match status" value="1"/>
</dbReference>
<evidence type="ECO:0000256" key="3">
    <source>
        <dbReference type="ARBA" id="ARBA00022801"/>
    </source>
</evidence>
<evidence type="ECO:0000259" key="5">
    <source>
        <dbReference type="Pfam" id="PF00561"/>
    </source>
</evidence>
<keyword evidence="2 4" id="KW-0732">Signal</keyword>
<evidence type="ECO:0000256" key="1">
    <source>
        <dbReference type="ARBA" id="ARBA00010088"/>
    </source>
</evidence>
<dbReference type="InterPro" id="IPR000073">
    <property type="entry name" value="AB_hydrolase_1"/>
</dbReference>
<evidence type="ECO:0000256" key="2">
    <source>
        <dbReference type="ARBA" id="ARBA00022729"/>
    </source>
</evidence>
<feature type="signal peptide" evidence="4">
    <location>
        <begin position="1"/>
        <end position="21"/>
    </location>
</feature>
<evidence type="ECO:0000313" key="7">
    <source>
        <dbReference type="Proteomes" id="UP001595696"/>
    </source>
</evidence>
<evidence type="ECO:0000256" key="4">
    <source>
        <dbReference type="SAM" id="SignalP"/>
    </source>
</evidence>
<dbReference type="Gene3D" id="3.40.50.1820">
    <property type="entry name" value="alpha/beta hydrolase"/>
    <property type="match status" value="1"/>
</dbReference>
<reference evidence="7" key="1">
    <citation type="journal article" date="2019" name="Int. J. Syst. Evol. Microbiol.">
        <title>The Global Catalogue of Microorganisms (GCM) 10K type strain sequencing project: providing services to taxonomists for standard genome sequencing and annotation.</title>
        <authorList>
            <consortium name="The Broad Institute Genomics Platform"/>
            <consortium name="The Broad Institute Genome Sequencing Center for Infectious Disease"/>
            <person name="Wu L."/>
            <person name="Ma J."/>
        </authorList>
    </citation>
    <scope>NUCLEOTIDE SEQUENCE [LARGE SCALE GENOMIC DNA]</scope>
    <source>
        <strain evidence="7">CGMCC 4.7330</strain>
    </source>
</reference>
<dbReference type="InterPro" id="IPR029058">
    <property type="entry name" value="AB_hydrolase_fold"/>
</dbReference>
<organism evidence="6 7">
    <name type="scientific">Nocardia jiangsuensis</name>
    <dbReference type="NCBI Taxonomy" id="1691563"/>
    <lineage>
        <taxon>Bacteria</taxon>
        <taxon>Bacillati</taxon>
        <taxon>Actinomycetota</taxon>
        <taxon>Actinomycetes</taxon>
        <taxon>Mycobacteriales</taxon>
        <taxon>Nocardiaceae</taxon>
        <taxon>Nocardia</taxon>
    </lineage>
</organism>
<keyword evidence="7" id="KW-1185">Reference proteome</keyword>
<dbReference type="RefSeq" id="WP_378612003.1">
    <property type="nucleotide sequence ID" value="NZ_JBHSAX010000009.1"/>
</dbReference>
<dbReference type="InterPro" id="IPR051601">
    <property type="entry name" value="Serine_prot/Carboxylest_S33"/>
</dbReference>